<evidence type="ECO:0000256" key="2">
    <source>
        <dbReference type="ARBA" id="ARBA00022692"/>
    </source>
</evidence>
<dbReference type="Proteomes" id="UP000621859">
    <property type="component" value="Unassembled WGS sequence"/>
</dbReference>
<name>A0ABQ2PN15_9NEIS</name>
<evidence type="ECO:0000256" key="1">
    <source>
        <dbReference type="ARBA" id="ARBA00004167"/>
    </source>
</evidence>
<feature type="compositionally biased region" description="Basic and acidic residues" evidence="5">
    <location>
        <begin position="1"/>
        <end position="17"/>
    </location>
</feature>
<dbReference type="InterPro" id="IPR007343">
    <property type="entry name" value="Uncharacterised_pept_Zn_put"/>
</dbReference>
<keyword evidence="8" id="KW-1185">Reference proteome</keyword>
<evidence type="ECO:0000256" key="5">
    <source>
        <dbReference type="SAM" id="MobiDB-lite"/>
    </source>
</evidence>
<dbReference type="PANTHER" id="PTHR30168">
    <property type="entry name" value="PUTATIVE MEMBRANE PROTEIN YPFJ"/>
    <property type="match status" value="1"/>
</dbReference>
<dbReference type="Pfam" id="PF04228">
    <property type="entry name" value="Zn_peptidase"/>
    <property type="match status" value="1"/>
</dbReference>
<evidence type="ECO:0000313" key="7">
    <source>
        <dbReference type="EMBL" id="GGP26422.1"/>
    </source>
</evidence>
<keyword evidence="4 6" id="KW-0472">Membrane</keyword>
<dbReference type="RefSeq" id="WP_188693323.1">
    <property type="nucleotide sequence ID" value="NZ_BMLY01000003.1"/>
</dbReference>
<dbReference type="PANTHER" id="PTHR30168:SF0">
    <property type="entry name" value="INNER MEMBRANE PROTEIN"/>
    <property type="match status" value="1"/>
</dbReference>
<proteinExistence type="predicted"/>
<evidence type="ECO:0000313" key="8">
    <source>
        <dbReference type="Proteomes" id="UP000621859"/>
    </source>
</evidence>
<dbReference type="EMBL" id="BMLY01000003">
    <property type="protein sequence ID" value="GGP26422.1"/>
    <property type="molecule type" value="Genomic_DNA"/>
</dbReference>
<evidence type="ECO:0000256" key="3">
    <source>
        <dbReference type="ARBA" id="ARBA00022989"/>
    </source>
</evidence>
<accession>A0ABQ2PN15</accession>
<protein>
    <submittedName>
        <fullName evidence="7">Metallopeptidase</fullName>
    </submittedName>
</protein>
<sequence>MRWNDMRESSNVEDRESSSGGGGGGGFGGGGLRLGIGGIIAVVAVGMLFGKSPLEMLGLISQLSGGGAPQVQQQQVPARPVNPNDPGKVFVAKVLGDTEDTWGRIFKASGRTYRPPTLVLFRGSVNSGCGYTTSAVGPFYCPMDSKLYLDRDFFDELNTRFGAPGQFAEAYVIAHEVGHHVQNLLGISAKVQERQTNVGKVGANALSVRLELQADCFAGVWGHDAEQRQLVDGKDMEQALVAANAIGDDTLQRNAGRSVAPDSFTHGTSEQRQRWFRKGFDTGSVDECNTFTAKQL</sequence>
<gene>
    <name evidence="7" type="ORF">GCM10010971_22410</name>
</gene>
<feature type="transmembrane region" description="Helical" evidence="6">
    <location>
        <begin position="32"/>
        <end position="50"/>
    </location>
</feature>
<evidence type="ECO:0000256" key="4">
    <source>
        <dbReference type="ARBA" id="ARBA00023136"/>
    </source>
</evidence>
<reference evidence="8" key="1">
    <citation type="journal article" date="2019" name="Int. J. Syst. Evol. Microbiol.">
        <title>The Global Catalogue of Microorganisms (GCM) 10K type strain sequencing project: providing services to taxonomists for standard genome sequencing and annotation.</title>
        <authorList>
            <consortium name="The Broad Institute Genomics Platform"/>
            <consortium name="The Broad Institute Genome Sequencing Center for Infectious Disease"/>
            <person name="Wu L."/>
            <person name="Ma J."/>
        </authorList>
    </citation>
    <scope>NUCLEOTIDE SEQUENCE [LARGE SCALE GENOMIC DNA]</scope>
    <source>
        <strain evidence="8">CGMCC 1.8860</strain>
    </source>
</reference>
<feature type="region of interest" description="Disordered" evidence="5">
    <location>
        <begin position="1"/>
        <end position="24"/>
    </location>
</feature>
<comment type="caution">
    <text evidence="7">The sequence shown here is derived from an EMBL/GenBank/DDBJ whole genome shotgun (WGS) entry which is preliminary data.</text>
</comment>
<keyword evidence="3 6" id="KW-1133">Transmembrane helix</keyword>
<organism evidence="7 8">
    <name type="scientific">Silvimonas amylolytica</name>
    <dbReference type="NCBI Taxonomy" id="449663"/>
    <lineage>
        <taxon>Bacteria</taxon>
        <taxon>Pseudomonadati</taxon>
        <taxon>Pseudomonadota</taxon>
        <taxon>Betaproteobacteria</taxon>
        <taxon>Neisseriales</taxon>
        <taxon>Chitinibacteraceae</taxon>
        <taxon>Silvimonas</taxon>
    </lineage>
</organism>
<evidence type="ECO:0000256" key="6">
    <source>
        <dbReference type="SAM" id="Phobius"/>
    </source>
</evidence>
<keyword evidence="2 6" id="KW-0812">Transmembrane</keyword>
<comment type="subcellular location">
    <subcellularLocation>
        <location evidence="1">Membrane</location>
        <topology evidence="1">Single-pass membrane protein</topology>
    </subcellularLocation>
</comment>